<keyword evidence="2 4" id="KW-0378">Hydrolase</keyword>
<protein>
    <submittedName>
        <fullName evidence="5">Glycoside hydrolase family 43 protein</fullName>
    </submittedName>
</protein>
<comment type="similarity">
    <text evidence="1 4">Belongs to the glycosyl hydrolase 43 family.</text>
</comment>
<dbReference type="PANTHER" id="PTHR42812:SF14">
    <property type="entry name" value="SECRETED PROTEIN"/>
    <property type="match status" value="1"/>
</dbReference>
<comment type="caution">
    <text evidence="5">The sequence shown here is derived from an EMBL/GenBank/DDBJ whole genome shotgun (WGS) entry which is preliminary data.</text>
</comment>
<evidence type="ECO:0000256" key="4">
    <source>
        <dbReference type="RuleBase" id="RU361187"/>
    </source>
</evidence>
<evidence type="ECO:0000256" key="2">
    <source>
        <dbReference type="ARBA" id="ARBA00022801"/>
    </source>
</evidence>
<sequence>MKTAEIKVRDPYILPYKGKYYLFGTRSMTAWGPADGFDCYISEDLQEWSDPIEVFRKPEDFFATEKYWAPECFCYRDAFYLFATFASESVRTCMYILKAERPEGPYSVYSEQVTPPGWASIDGTLYVEEGVPYLVFSRTFEDVPDGQFWYVRLTPDLKKADGEPQLLFKGTDAPWVTPIPFAKSDLGIDGDVYLTDGPCMIRLADGSLGMAWSAWGEQGYAVGLAISESGSLSGPWHQQAEPVYPENGGHGMFFKTTEGKLLFVMHSPNIHYQETPVFKKVELTGNTVRFLTD</sequence>
<dbReference type="Pfam" id="PF04616">
    <property type="entry name" value="Glyco_hydro_43"/>
    <property type="match status" value="1"/>
</dbReference>
<dbReference type="GO" id="GO:0016787">
    <property type="term" value="F:hydrolase activity"/>
    <property type="evidence" value="ECO:0007669"/>
    <property type="project" value="UniProtKB-KW"/>
</dbReference>
<keyword evidence="6" id="KW-1185">Reference proteome</keyword>
<gene>
    <name evidence="5" type="ORF">LKD70_09625</name>
</gene>
<keyword evidence="3 4" id="KW-0326">Glycosidase</keyword>
<dbReference type="CDD" id="cd08981">
    <property type="entry name" value="GH43_Bt1873-like"/>
    <property type="match status" value="1"/>
</dbReference>
<evidence type="ECO:0000256" key="3">
    <source>
        <dbReference type="ARBA" id="ARBA00023295"/>
    </source>
</evidence>
<reference evidence="5 6" key="1">
    <citation type="submission" date="2021-10" db="EMBL/GenBank/DDBJ databases">
        <title>Anaerobic single-cell dispensing facilitates the cultivation of human gut bacteria.</title>
        <authorList>
            <person name="Afrizal A."/>
        </authorList>
    </citation>
    <scope>NUCLEOTIDE SEQUENCE [LARGE SCALE GENOMIC DNA]</scope>
    <source>
        <strain evidence="5 6">CLA-AA-H200</strain>
    </source>
</reference>
<dbReference type="PANTHER" id="PTHR42812">
    <property type="entry name" value="BETA-XYLOSIDASE"/>
    <property type="match status" value="1"/>
</dbReference>
<proteinExistence type="inferred from homology"/>
<dbReference type="RefSeq" id="WP_227707819.1">
    <property type="nucleotide sequence ID" value="NZ_JAJEQX010000015.1"/>
</dbReference>
<dbReference type="Gene3D" id="2.115.10.20">
    <property type="entry name" value="Glycosyl hydrolase domain, family 43"/>
    <property type="match status" value="1"/>
</dbReference>
<evidence type="ECO:0000313" key="5">
    <source>
        <dbReference type="EMBL" id="MCC2254676.1"/>
    </source>
</evidence>
<evidence type="ECO:0000313" key="6">
    <source>
        <dbReference type="Proteomes" id="UP001198151"/>
    </source>
</evidence>
<dbReference type="InterPro" id="IPR023296">
    <property type="entry name" value="Glyco_hydro_beta-prop_sf"/>
</dbReference>
<name>A0ABS8FXC3_9FIRM</name>
<dbReference type="SUPFAM" id="SSF75005">
    <property type="entry name" value="Arabinanase/levansucrase/invertase"/>
    <property type="match status" value="1"/>
</dbReference>
<dbReference type="EMBL" id="JAJEQX010000015">
    <property type="protein sequence ID" value="MCC2254676.1"/>
    <property type="molecule type" value="Genomic_DNA"/>
</dbReference>
<dbReference type="InterPro" id="IPR051795">
    <property type="entry name" value="Glycosyl_Hydrlase_43"/>
</dbReference>
<dbReference type="Proteomes" id="UP001198151">
    <property type="component" value="Unassembled WGS sequence"/>
</dbReference>
<dbReference type="InterPro" id="IPR006710">
    <property type="entry name" value="Glyco_hydro_43"/>
</dbReference>
<organism evidence="5 6">
    <name type="scientific">Ruminococcus turbiniformis</name>
    <dbReference type="NCBI Taxonomy" id="2881258"/>
    <lineage>
        <taxon>Bacteria</taxon>
        <taxon>Bacillati</taxon>
        <taxon>Bacillota</taxon>
        <taxon>Clostridia</taxon>
        <taxon>Eubacteriales</taxon>
        <taxon>Oscillospiraceae</taxon>
        <taxon>Ruminococcus</taxon>
    </lineage>
</organism>
<evidence type="ECO:0000256" key="1">
    <source>
        <dbReference type="ARBA" id="ARBA00009865"/>
    </source>
</evidence>
<accession>A0ABS8FXC3</accession>